<keyword evidence="22" id="KW-1185">Reference proteome</keyword>
<keyword evidence="7" id="KW-0690">Ribosome biogenesis</keyword>
<dbReference type="Pfam" id="PF00270">
    <property type="entry name" value="DEAD"/>
    <property type="match status" value="1"/>
</dbReference>
<dbReference type="GO" id="GO:0003724">
    <property type="term" value="F:RNA helicase activity"/>
    <property type="evidence" value="ECO:0007669"/>
    <property type="project" value="UniProtKB-EC"/>
</dbReference>
<dbReference type="InterPro" id="IPR014001">
    <property type="entry name" value="Helicase_ATP-bd"/>
</dbReference>
<comment type="subcellular location">
    <subcellularLocation>
        <location evidence="2">Nucleus</location>
        <location evidence="2">Nucleolus</location>
    </subcellularLocation>
</comment>
<evidence type="ECO:0000259" key="18">
    <source>
        <dbReference type="PROSITE" id="PS51192"/>
    </source>
</evidence>
<feature type="domain" description="Helicase C-terminal" evidence="19">
    <location>
        <begin position="343"/>
        <end position="488"/>
    </location>
</feature>
<feature type="domain" description="DEAD-box RNA helicase Q" evidence="20">
    <location>
        <begin position="72"/>
        <end position="100"/>
    </location>
</feature>
<dbReference type="SMART" id="SM00487">
    <property type="entry name" value="DEXDc"/>
    <property type="match status" value="1"/>
</dbReference>
<dbReference type="Pfam" id="PF08147">
    <property type="entry name" value="DBP10CT"/>
    <property type="match status" value="1"/>
</dbReference>
<evidence type="ECO:0000256" key="15">
    <source>
        <dbReference type="ARBA" id="ARBA00047984"/>
    </source>
</evidence>
<dbReference type="GO" id="GO:0006364">
    <property type="term" value="P:rRNA processing"/>
    <property type="evidence" value="ECO:0007669"/>
    <property type="project" value="UniProtKB-KW"/>
</dbReference>
<feature type="compositionally biased region" description="Polar residues" evidence="17">
    <location>
        <begin position="797"/>
        <end position="812"/>
    </location>
</feature>
<feature type="compositionally biased region" description="Acidic residues" evidence="17">
    <location>
        <begin position="11"/>
        <end position="28"/>
    </location>
</feature>
<dbReference type="Pfam" id="PF00271">
    <property type="entry name" value="Helicase_C"/>
    <property type="match status" value="1"/>
</dbReference>
<evidence type="ECO:0000256" key="12">
    <source>
        <dbReference type="ARBA" id="ARBA00022840"/>
    </source>
</evidence>
<dbReference type="InterPro" id="IPR012541">
    <property type="entry name" value="DBP10_C"/>
</dbReference>
<comment type="similarity">
    <text evidence="3">Belongs to the DEAD box helicase family. DDX54/DBP10 subfamily.</text>
</comment>
<evidence type="ECO:0000256" key="17">
    <source>
        <dbReference type="SAM" id="MobiDB-lite"/>
    </source>
</evidence>
<gene>
    <name evidence="21" type="ORF">B9G98_03500</name>
</gene>
<dbReference type="STRING" id="45607.A0A2T0FLM8"/>
<keyword evidence="12" id="KW-0067">ATP-binding</keyword>
<keyword evidence="14" id="KW-0539">Nucleus</keyword>
<evidence type="ECO:0000256" key="2">
    <source>
        <dbReference type="ARBA" id="ARBA00004604"/>
    </source>
</evidence>
<reference evidence="21 22" key="1">
    <citation type="submission" date="2017-04" db="EMBL/GenBank/DDBJ databases">
        <title>Genome sequencing of [Candida] sorbophila.</title>
        <authorList>
            <person name="Ahn J.O."/>
        </authorList>
    </citation>
    <scope>NUCLEOTIDE SEQUENCE [LARGE SCALE GENOMIC DNA]</scope>
    <source>
        <strain evidence="21 22">DS02</strain>
    </source>
</reference>
<name>A0A2T0FLM8_9ASCO</name>
<dbReference type="PROSITE" id="PS51192">
    <property type="entry name" value="HELICASE_ATP_BIND_1"/>
    <property type="match status" value="1"/>
</dbReference>
<evidence type="ECO:0000256" key="16">
    <source>
        <dbReference type="PROSITE-ProRule" id="PRU00552"/>
    </source>
</evidence>
<dbReference type="GeneID" id="36517248"/>
<evidence type="ECO:0000313" key="21">
    <source>
        <dbReference type="EMBL" id="PRT55880.1"/>
    </source>
</evidence>
<comment type="catalytic activity">
    <reaction evidence="15">
        <text>ATP + H2O = ADP + phosphate + H(+)</text>
        <dbReference type="Rhea" id="RHEA:13065"/>
        <dbReference type="ChEBI" id="CHEBI:15377"/>
        <dbReference type="ChEBI" id="CHEBI:15378"/>
        <dbReference type="ChEBI" id="CHEBI:30616"/>
        <dbReference type="ChEBI" id="CHEBI:43474"/>
        <dbReference type="ChEBI" id="CHEBI:456216"/>
        <dbReference type="EC" id="3.6.4.13"/>
    </reaction>
</comment>
<evidence type="ECO:0000256" key="11">
    <source>
        <dbReference type="ARBA" id="ARBA00022806"/>
    </source>
</evidence>
<keyword evidence="9" id="KW-0547">Nucleotide-binding</keyword>
<dbReference type="AlphaFoldDB" id="A0A2T0FLM8"/>
<feature type="region of interest" description="Disordered" evidence="17">
    <location>
        <begin position="760"/>
        <end position="831"/>
    </location>
</feature>
<dbReference type="CDD" id="cd17959">
    <property type="entry name" value="DEADc_DDX54"/>
    <property type="match status" value="1"/>
</dbReference>
<evidence type="ECO:0000256" key="3">
    <source>
        <dbReference type="ARBA" id="ARBA00010379"/>
    </source>
</evidence>
<organism evidence="21 22">
    <name type="scientific">Wickerhamiella sorbophila</name>
    <dbReference type="NCBI Taxonomy" id="45607"/>
    <lineage>
        <taxon>Eukaryota</taxon>
        <taxon>Fungi</taxon>
        <taxon>Dikarya</taxon>
        <taxon>Ascomycota</taxon>
        <taxon>Saccharomycotina</taxon>
        <taxon>Dipodascomycetes</taxon>
        <taxon>Dipodascales</taxon>
        <taxon>Trichomonascaceae</taxon>
        <taxon>Wickerhamiella</taxon>
    </lineage>
</organism>
<dbReference type="SUPFAM" id="SSF52540">
    <property type="entry name" value="P-loop containing nucleoside triphosphate hydrolases"/>
    <property type="match status" value="2"/>
</dbReference>
<protein>
    <recommendedName>
        <fullName evidence="5">ATP-dependent RNA helicase DBP10</fullName>
        <ecNumber evidence="4">3.6.4.13</ecNumber>
    </recommendedName>
    <alternativeName>
        <fullName evidence="6">ATP-dependent RNA helicase dbp10</fullName>
    </alternativeName>
</protein>
<accession>A0A2T0FLM8</accession>
<proteinExistence type="inferred from homology"/>
<keyword evidence="8" id="KW-0698">rRNA processing</keyword>
<dbReference type="PROSITE" id="PS51195">
    <property type="entry name" value="Q_MOTIF"/>
    <property type="match status" value="1"/>
</dbReference>
<evidence type="ECO:0000256" key="4">
    <source>
        <dbReference type="ARBA" id="ARBA00012552"/>
    </source>
</evidence>
<evidence type="ECO:0000256" key="8">
    <source>
        <dbReference type="ARBA" id="ARBA00022552"/>
    </source>
</evidence>
<dbReference type="Gene3D" id="3.40.50.300">
    <property type="entry name" value="P-loop containing nucleotide triphosphate hydrolases"/>
    <property type="match status" value="2"/>
</dbReference>
<evidence type="ECO:0000256" key="9">
    <source>
        <dbReference type="ARBA" id="ARBA00022741"/>
    </source>
</evidence>
<evidence type="ECO:0000259" key="20">
    <source>
        <dbReference type="PROSITE" id="PS51195"/>
    </source>
</evidence>
<keyword evidence="10" id="KW-0378">Hydrolase</keyword>
<dbReference type="EMBL" id="NDIQ01000022">
    <property type="protein sequence ID" value="PRT55880.1"/>
    <property type="molecule type" value="Genomic_DNA"/>
</dbReference>
<dbReference type="PANTHER" id="PTHR47959">
    <property type="entry name" value="ATP-DEPENDENT RNA HELICASE RHLE-RELATED"/>
    <property type="match status" value="1"/>
</dbReference>
<feature type="short sequence motif" description="Q motif" evidence="16">
    <location>
        <begin position="72"/>
        <end position="100"/>
    </location>
</feature>
<dbReference type="GO" id="GO:0003723">
    <property type="term" value="F:RNA binding"/>
    <property type="evidence" value="ECO:0007669"/>
    <property type="project" value="UniProtKB-KW"/>
</dbReference>
<sequence>MPDISNLLAPESDEEDVQDIVLDSDVEEASGSSSSSSESESEDDQRFPDLDSDEDDDETIMRDIAPKKISGSSFSAMGLSKLILTNIQRKGFKTPTPIQRKAIPPIVEGQDVVGMARTGSGKTAAFVLPMIQKLKVHSAKVGARALILSPSRELAIQTLRVVKDFSKKSDLRSVLLVGGDSLEDQFGFMMNNPDIIIATPGRFWHLQVEMRLDLSTVEYVVFDEADRLFEMGFAEQLNEILASLPELRQTLLFSATLPPSLVDFAKAGLKNPQLVRLDADQKVSDQLQMGFFATKDSERDAALLYILQDLIKMPLMSEEQREYLKKREDVVYDEEGKLERRERLPHALELPTPQSTIVFVPTKHHVEYISQLLKLNGYAVSAIYGSLDQAARREQLYLFRAGKTSILVVTDVAARGVDIPMLANVINFNMTTSARVFVHRVGRTARAGHQGWAYTLVRQSDLPYLADLEVFLGRKIVNAKGDYSQSLVLGGLPRSGVEFHMEQNLHLLKREYDLSELSKVALRGEKLYNKTREAASKEGVRRARELANTTWDRPHPLAVHDDEAAKEDLLAQFANRKTKETVFEFKKNGAGDSAQLMARRRVQIAPVQERLAKRKRVAQAEADASNKAAEEAASSKAASAGRFADKTFFMSHYEPLESLQERGYSLHGTAGFSDAVRDVSFGVNDEGKDFQTKQITRWDKKRGKYINTTGENKVKYIKGESGHKIPASLRTGKFEDWKRAHKVSGITDGPNTEFNKFQHRKLKAPKPADKARDDYAKRKGKVAKAVESGLRVKGHPTSVSLGIQSNQTIQKQRAQKQKRWEKSNQPAKRRK</sequence>
<evidence type="ECO:0000256" key="5">
    <source>
        <dbReference type="ARBA" id="ARBA00019117"/>
    </source>
</evidence>
<dbReference type="FunFam" id="3.40.50.300:FF:000865">
    <property type="entry name" value="ATP-dependent RNA helicase DDX54"/>
    <property type="match status" value="1"/>
</dbReference>
<evidence type="ECO:0000256" key="14">
    <source>
        <dbReference type="ARBA" id="ARBA00023242"/>
    </source>
</evidence>
<feature type="compositionally biased region" description="Low complexity" evidence="17">
    <location>
        <begin position="29"/>
        <end position="38"/>
    </location>
</feature>
<evidence type="ECO:0000256" key="10">
    <source>
        <dbReference type="ARBA" id="ARBA00022801"/>
    </source>
</evidence>
<dbReference type="InterPro" id="IPR011545">
    <property type="entry name" value="DEAD/DEAH_box_helicase_dom"/>
</dbReference>
<dbReference type="InterPro" id="IPR001650">
    <property type="entry name" value="Helicase_C-like"/>
</dbReference>
<evidence type="ECO:0000256" key="13">
    <source>
        <dbReference type="ARBA" id="ARBA00022884"/>
    </source>
</evidence>
<evidence type="ECO:0000313" key="22">
    <source>
        <dbReference type="Proteomes" id="UP000238350"/>
    </source>
</evidence>
<comment type="function">
    <text evidence="1">ATP-binding RNA helicase involved in the biogenesis of 60S ribosomal subunits and is required for the normal formation of 25S and 5.8S rRNAs.</text>
</comment>
<dbReference type="EC" id="3.6.4.13" evidence="4"/>
<dbReference type="Proteomes" id="UP000238350">
    <property type="component" value="Unassembled WGS sequence"/>
</dbReference>
<dbReference type="PANTHER" id="PTHR47959:SF8">
    <property type="entry name" value="RNA HELICASE"/>
    <property type="match status" value="1"/>
</dbReference>
<evidence type="ECO:0000256" key="6">
    <source>
        <dbReference type="ARBA" id="ARBA00021760"/>
    </source>
</evidence>
<dbReference type="PROSITE" id="PS51194">
    <property type="entry name" value="HELICASE_CTER"/>
    <property type="match status" value="1"/>
</dbReference>
<dbReference type="InterPro" id="IPR027417">
    <property type="entry name" value="P-loop_NTPase"/>
</dbReference>
<dbReference type="PROSITE" id="PS00039">
    <property type="entry name" value="DEAD_ATP_HELICASE"/>
    <property type="match status" value="1"/>
</dbReference>
<feature type="domain" description="Helicase ATP-binding" evidence="18">
    <location>
        <begin position="103"/>
        <end position="275"/>
    </location>
</feature>
<keyword evidence="13" id="KW-0694">RNA-binding</keyword>
<dbReference type="OrthoDB" id="10261375at2759"/>
<dbReference type="InterPro" id="IPR000629">
    <property type="entry name" value="RNA-helicase_DEAD-box_CS"/>
</dbReference>
<evidence type="ECO:0000259" key="19">
    <source>
        <dbReference type="PROSITE" id="PS51194"/>
    </source>
</evidence>
<dbReference type="GO" id="GO:0005730">
    <property type="term" value="C:nucleolus"/>
    <property type="evidence" value="ECO:0007669"/>
    <property type="project" value="UniProtKB-SubCell"/>
</dbReference>
<feature type="compositionally biased region" description="Basic and acidic residues" evidence="17">
    <location>
        <begin position="766"/>
        <end position="777"/>
    </location>
</feature>
<keyword evidence="11 21" id="KW-0347">Helicase</keyword>
<comment type="caution">
    <text evidence="21">The sequence shown here is derived from an EMBL/GenBank/DDBJ whole genome shotgun (WGS) entry which is preliminary data.</text>
</comment>
<dbReference type="GO" id="GO:0005524">
    <property type="term" value="F:ATP binding"/>
    <property type="evidence" value="ECO:0007669"/>
    <property type="project" value="UniProtKB-KW"/>
</dbReference>
<dbReference type="InterPro" id="IPR033517">
    <property type="entry name" value="DDX54/DBP10_DEAD-box_helicase"/>
</dbReference>
<evidence type="ECO:0000256" key="1">
    <source>
        <dbReference type="ARBA" id="ARBA00003706"/>
    </source>
</evidence>
<dbReference type="CDD" id="cd18787">
    <property type="entry name" value="SF2_C_DEAD"/>
    <property type="match status" value="1"/>
</dbReference>
<dbReference type="InterPro" id="IPR050079">
    <property type="entry name" value="DEAD_box_RNA_helicase"/>
</dbReference>
<dbReference type="GO" id="GO:0016887">
    <property type="term" value="F:ATP hydrolysis activity"/>
    <property type="evidence" value="ECO:0007669"/>
    <property type="project" value="RHEA"/>
</dbReference>
<feature type="region of interest" description="Disordered" evidence="17">
    <location>
        <begin position="1"/>
        <end position="57"/>
    </location>
</feature>
<dbReference type="SMART" id="SM01123">
    <property type="entry name" value="DBP10CT"/>
    <property type="match status" value="1"/>
</dbReference>
<dbReference type="InterPro" id="IPR014014">
    <property type="entry name" value="RNA_helicase_DEAD_Q_motif"/>
</dbReference>
<evidence type="ECO:0000256" key="7">
    <source>
        <dbReference type="ARBA" id="ARBA00022517"/>
    </source>
</evidence>
<dbReference type="RefSeq" id="XP_024665825.1">
    <property type="nucleotide sequence ID" value="XM_024810057.1"/>
</dbReference>
<dbReference type="SMART" id="SM00490">
    <property type="entry name" value="HELICc"/>
    <property type="match status" value="1"/>
</dbReference>
<dbReference type="GO" id="GO:0005829">
    <property type="term" value="C:cytosol"/>
    <property type="evidence" value="ECO:0007669"/>
    <property type="project" value="TreeGrafter"/>
</dbReference>